<keyword evidence="2" id="KW-1185">Reference proteome</keyword>
<dbReference type="Proteomes" id="UP000029585">
    <property type="component" value="Unassembled WGS sequence"/>
</dbReference>
<comment type="caution">
    <text evidence="1">The sequence shown here is derived from an EMBL/GenBank/DDBJ whole genome shotgun (WGS) entry which is preliminary data.</text>
</comment>
<dbReference type="HOGENOM" id="CLU_2011297_0_0_9"/>
<organism evidence="1 2">
    <name type="scientific">Flavonifractor plautii 1_3_50AFAA</name>
    <dbReference type="NCBI Taxonomy" id="742738"/>
    <lineage>
        <taxon>Bacteria</taxon>
        <taxon>Bacillati</taxon>
        <taxon>Bacillota</taxon>
        <taxon>Clostridia</taxon>
        <taxon>Eubacteriales</taxon>
        <taxon>Oscillospiraceae</taxon>
        <taxon>Flavonifractor</taxon>
    </lineage>
</organism>
<sequence length="123" mass="13908">MKLAICAPFMESDLWQERLRRAAPRAALEFDEFYRPEEIRSVPGFRYDAGVVAMKGARGLELATALRERSDDLPLLWLSDDEKFGLAAFDLGVAMLLPLNCTDQELADGLRRCGVKERWEAMG</sequence>
<protein>
    <recommendedName>
        <fullName evidence="3">Response regulatory domain-containing protein</fullName>
    </recommendedName>
</protein>
<evidence type="ECO:0000313" key="1">
    <source>
        <dbReference type="EMBL" id="KGF54370.1"/>
    </source>
</evidence>
<dbReference type="RefSeq" id="WP_044942121.1">
    <property type="nucleotide sequence ID" value="NZ_KN174164.1"/>
</dbReference>
<dbReference type="AlphaFoldDB" id="A0A096B5R7"/>
<dbReference type="PATRIC" id="fig|742738.3.peg.2956"/>
<evidence type="ECO:0000313" key="2">
    <source>
        <dbReference type="Proteomes" id="UP000029585"/>
    </source>
</evidence>
<dbReference type="EMBL" id="ADLO01000089">
    <property type="protein sequence ID" value="KGF54370.1"/>
    <property type="molecule type" value="Genomic_DNA"/>
</dbReference>
<reference evidence="1 2" key="1">
    <citation type="submission" date="2011-08" db="EMBL/GenBank/DDBJ databases">
        <title>The Genome Sequence of Clostridium orbiscindens 1_3_50AFAA.</title>
        <authorList>
            <consortium name="The Broad Institute Genome Sequencing Platform"/>
            <person name="Earl A."/>
            <person name="Ward D."/>
            <person name="Feldgarden M."/>
            <person name="Gevers D."/>
            <person name="Daigneault M."/>
            <person name="Strauss J."/>
            <person name="Allen-Vercoe E."/>
            <person name="Young S.K."/>
            <person name="Zeng Q."/>
            <person name="Gargeya S."/>
            <person name="Fitzgerald M."/>
            <person name="Haas B."/>
            <person name="Abouelleil A."/>
            <person name="Alvarado L."/>
            <person name="Arachchi H.M."/>
            <person name="Berlin A."/>
            <person name="Brown A."/>
            <person name="Chapman S.B."/>
            <person name="Chen Z."/>
            <person name="Dunbar C."/>
            <person name="Freedman E."/>
            <person name="Gearin G."/>
            <person name="Gellesch M."/>
            <person name="Goldberg J."/>
            <person name="Griggs A."/>
            <person name="Gujja S."/>
            <person name="Heiman D."/>
            <person name="Howarth C."/>
            <person name="Larson L."/>
            <person name="Lui A."/>
            <person name="MacDonald P.J.P."/>
            <person name="Montmayeur A."/>
            <person name="Murphy C."/>
            <person name="Neiman D."/>
            <person name="Pearson M."/>
            <person name="Priest M."/>
            <person name="Roberts A."/>
            <person name="Saif S."/>
            <person name="Shea T."/>
            <person name="Shenoy N."/>
            <person name="Sisk P."/>
            <person name="Stolte C."/>
            <person name="Sykes S."/>
            <person name="Wortman J."/>
            <person name="Nusbaum C."/>
            <person name="Birren B."/>
        </authorList>
    </citation>
    <scope>NUCLEOTIDE SEQUENCE [LARGE SCALE GENOMIC DNA]</scope>
    <source>
        <strain evidence="1 2">1_3_50AFAA</strain>
    </source>
</reference>
<evidence type="ECO:0008006" key="3">
    <source>
        <dbReference type="Google" id="ProtNLM"/>
    </source>
</evidence>
<accession>A0A096B5R7</accession>
<proteinExistence type="predicted"/>
<name>A0A096B5R7_FLAPL</name>
<gene>
    <name evidence="1" type="ORF">HMPREF9460_02874</name>
</gene>